<comment type="caution">
    <text evidence="7">Lacks conserved residue(s) required for the propagation of feature annotation.</text>
</comment>
<dbReference type="GO" id="GO:0008652">
    <property type="term" value="P:amino acid biosynthetic process"/>
    <property type="evidence" value="ECO:0007669"/>
    <property type="project" value="UniProtKB-KW"/>
</dbReference>
<dbReference type="OrthoDB" id="9809920at2"/>
<dbReference type="Proteomes" id="UP000317909">
    <property type="component" value="Chromosome"/>
</dbReference>
<dbReference type="CDD" id="cd01556">
    <property type="entry name" value="EPSP_synthase"/>
    <property type="match status" value="1"/>
</dbReference>
<evidence type="ECO:0000313" key="11">
    <source>
        <dbReference type="Proteomes" id="UP000317909"/>
    </source>
</evidence>
<sequence length="433" mass="45503">MSRVPETDAIEMTPVAGPVKGSIRPPGSKSITNRALICAALAEGSSTLRGALESEDTQVMIAALKQLGIGVEVSDRGRTLRVNGCGGKIPAKAAELFVANSGTSMRFLTAMATIGQGVYKLDGIARMRERPIGDLVDSLRQLGVQLEAAGANHCPPVVVNAAGLPGGVTSIRGDVSSQFLSGLLMAAPYAQQSITLNVSGTLVSIPYVDMTIKVMESFGGQATAAPDHSRIEVSNAKRYRGLDYAIEPDASAASYFFAGAAITGGRVTVEGLSRKSLQGDVEFCDCLAQMGASVEYGPDSITVQGSKLHGIDVDMNGISDTVQTLSVVALFAEGPTRMRNVAHIRHKETDRIGATACELRKLGANANEYDDGLEVIPGPLHGAAIDTYNDHRMAMSFALAGLRIPGVTIRDRACTSKTYPDYFEDLARLIAGA</sequence>
<comment type="subunit">
    <text evidence="7">Monomer.</text>
</comment>
<dbReference type="PANTHER" id="PTHR21090">
    <property type="entry name" value="AROM/DEHYDROQUINATE SYNTHASE"/>
    <property type="match status" value="1"/>
</dbReference>
<evidence type="ECO:0000313" key="10">
    <source>
        <dbReference type="EMBL" id="QDT73918.1"/>
    </source>
</evidence>
<dbReference type="InterPro" id="IPR001986">
    <property type="entry name" value="Enolpyruvate_Tfrase_dom"/>
</dbReference>
<dbReference type="SUPFAM" id="SSF55205">
    <property type="entry name" value="EPT/RTPC-like"/>
    <property type="match status" value="1"/>
</dbReference>
<dbReference type="GO" id="GO:0009073">
    <property type="term" value="P:aromatic amino acid family biosynthetic process"/>
    <property type="evidence" value="ECO:0007669"/>
    <property type="project" value="UniProtKB-KW"/>
</dbReference>
<dbReference type="AlphaFoldDB" id="A0A517TZW0"/>
<dbReference type="NCBIfam" id="TIGR01356">
    <property type="entry name" value="aroA"/>
    <property type="match status" value="1"/>
</dbReference>
<feature type="binding site" evidence="7">
    <location>
        <position position="320"/>
    </location>
    <ligand>
        <name>3-phosphoshikimate</name>
        <dbReference type="ChEBI" id="CHEBI:145989"/>
    </ligand>
</feature>
<evidence type="ECO:0000256" key="4">
    <source>
        <dbReference type="ARBA" id="ARBA00022679"/>
    </source>
</evidence>
<evidence type="ECO:0000256" key="5">
    <source>
        <dbReference type="ARBA" id="ARBA00023141"/>
    </source>
</evidence>
<feature type="binding site" evidence="7">
    <location>
        <position position="30"/>
    </location>
    <ligand>
        <name>3-phosphoshikimate</name>
        <dbReference type="ChEBI" id="CHEBI:145989"/>
    </ligand>
</feature>
<feature type="binding site" evidence="7">
    <location>
        <position position="176"/>
    </location>
    <ligand>
        <name>3-phosphoshikimate</name>
        <dbReference type="ChEBI" id="CHEBI:145989"/>
    </ligand>
</feature>
<evidence type="ECO:0000256" key="7">
    <source>
        <dbReference type="HAMAP-Rule" id="MF_00210"/>
    </source>
</evidence>
<feature type="binding site" evidence="7">
    <location>
        <position position="177"/>
    </location>
    <ligand>
        <name>3-phosphoshikimate</name>
        <dbReference type="ChEBI" id="CHEBI:145989"/>
    </ligand>
</feature>
<feature type="binding site" evidence="7">
    <location>
        <position position="29"/>
    </location>
    <ligand>
        <name>phosphoenolpyruvate</name>
        <dbReference type="ChEBI" id="CHEBI:58702"/>
    </ligand>
</feature>
<proteinExistence type="inferred from homology"/>
<evidence type="ECO:0000256" key="3">
    <source>
        <dbReference type="ARBA" id="ARBA00022605"/>
    </source>
</evidence>
<evidence type="ECO:0000256" key="2">
    <source>
        <dbReference type="ARBA" id="ARBA00009948"/>
    </source>
</evidence>
<dbReference type="Pfam" id="PF00275">
    <property type="entry name" value="EPSP_synthase"/>
    <property type="match status" value="1"/>
</dbReference>
<dbReference type="InterPro" id="IPR013792">
    <property type="entry name" value="RNA3'P_cycl/enolpyr_Trfase_a/b"/>
</dbReference>
<feature type="binding site" evidence="7">
    <location>
        <position position="392"/>
    </location>
    <ligand>
        <name>phosphoenolpyruvate</name>
        <dbReference type="ChEBI" id="CHEBI:58702"/>
    </ligand>
</feature>
<dbReference type="InterPro" id="IPR006264">
    <property type="entry name" value="EPSP_synthase"/>
</dbReference>
<dbReference type="KEGG" id="llh:I41_31100"/>
<feature type="binding site" evidence="7">
    <location>
        <position position="102"/>
    </location>
    <ligand>
        <name>phosphoenolpyruvate</name>
        <dbReference type="ChEBI" id="CHEBI:58702"/>
    </ligand>
</feature>
<dbReference type="GO" id="GO:0005737">
    <property type="term" value="C:cytoplasm"/>
    <property type="evidence" value="ECO:0007669"/>
    <property type="project" value="UniProtKB-SubCell"/>
</dbReference>
<keyword evidence="5 7" id="KW-0057">Aromatic amino acid biosynthesis</keyword>
<organism evidence="10 11">
    <name type="scientific">Lacipirellula limnantheis</name>
    <dbReference type="NCBI Taxonomy" id="2528024"/>
    <lineage>
        <taxon>Bacteria</taxon>
        <taxon>Pseudomonadati</taxon>
        <taxon>Planctomycetota</taxon>
        <taxon>Planctomycetia</taxon>
        <taxon>Pirellulales</taxon>
        <taxon>Lacipirellulaceae</taxon>
        <taxon>Lacipirellula</taxon>
    </lineage>
</organism>
<dbReference type="RefSeq" id="WP_145433639.1">
    <property type="nucleotide sequence ID" value="NZ_CP036339.1"/>
</dbReference>
<feature type="binding site" evidence="7">
    <location>
        <position position="178"/>
    </location>
    <ligand>
        <name>phosphoenolpyruvate</name>
        <dbReference type="ChEBI" id="CHEBI:58702"/>
    </ligand>
</feature>
<reference evidence="10 11" key="1">
    <citation type="submission" date="2019-02" db="EMBL/GenBank/DDBJ databases">
        <title>Deep-cultivation of Planctomycetes and their phenomic and genomic characterization uncovers novel biology.</title>
        <authorList>
            <person name="Wiegand S."/>
            <person name="Jogler M."/>
            <person name="Boedeker C."/>
            <person name="Pinto D."/>
            <person name="Vollmers J."/>
            <person name="Rivas-Marin E."/>
            <person name="Kohn T."/>
            <person name="Peeters S.H."/>
            <person name="Heuer A."/>
            <person name="Rast P."/>
            <person name="Oberbeckmann S."/>
            <person name="Bunk B."/>
            <person name="Jeske O."/>
            <person name="Meyerdierks A."/>
            <person name="Storesund J.E."/>
            <person name="Kallscheuer N."/>
            <person name="Luecker S."/>
            <person name="Lage O.M."/>
            <person name="Pohl T."/>
            <person name="Merkel B.J."/>
            <person name="Hornburger P."/>
            <person name="Mueller R.-W."/>
            <person name="Bruemmer F."/>
            <person name="Labrenz M."/>
            <person name="Spormann A.M."/>
            <person name="Op den Camp H."/>
            <person name="Overmann J."/>
            <person name="Amann R."/>
            <person name="Jetten M.S.M."/>
            <person name="Mascher T."/>
            <person name="Medema M.H."/>
            <person name="Devos D.P."/>
            <person name="Kaster A.-K."/>
            <person name="Ovreas L."/>
            <person name="Rohde M."/>
            <person name="Galperin M.Y."/>
            <person name="Jogler C."/>
        </authorList>
    </citation>
    <scope>NUCLEOTIDE SEQUENCE [LARGE SCALE GENOMIC DNA]</scope>
    <source>
        <strain evidence="10 11">I41</strain>
    </source>
</reference>
<feature type="binding site" evidence="7">
    <location>
        <position position="130"/>
    </location>
    <ligand>
        <name>phosphoenolpyruvate</name>
        <dbReference type="ChEBI" id="CHEBI:58702"/>
    </ligand>
</feature>
<comment type="pathway">
    <text evidence="1 7">Metabolic intermediate biosynthesis; chorismate biosynthesis; chorismate from D-erythrose 4-phosphate and phosphoenolpyruvate: step 6/7.</text>
</comment>
<evidence type="ECO:0000259" key="9">
    <source>
        <dbReference type="Pfam" id="PF00275"/>
    </source>
</evidence>
<evidence type="ECO:0000256" key="6">
    <source>
        <dbReference type="ARBA" id="ARBA00044633"/>
    </source>
</evidence>
<keyword evidence="4 7" id="KW-0808">Transferase</keyword>
<keyword evidence="7" id="KW-0963">Cytoplasm</keyword>
<dbReference type="PROSITE" id="PS00104">
    <property type="entry name" value="EPSP_SYNTHASE_1"/>
    <property type="match status" value="1"/>
</dbReference>
<feature type="binding site" evidence="7">
    <location>
        <position position="178"/>
    </location>
    <ligand>
        <name>3-phosphoshikimate</name>
        <dbReference type="ChEBI" id="CHEBI:145989"/>
    </ligand>
</feature>
<evidence type="ECO:0000256" key="8">
    <source>
        <dbReference type="SAM" id="MobiDB-lite"/>
    </source>
</evidence>
<dbReference type="EMBL" id="CP036339">
    <property type="protein sequence ID" value="QDT73918.1"/>
    <property type="molecule type" value="Genomic_DNA"/>
</dbReference>
<evidence type="ECO:0000256" key="1">
    <source>
        <dbReference type="ARBA" id="ARBA00004811"/>
    </source>
</evidence>
<gene>
    <name evidence="7 10" type="primary">aroA</name>
    <name evidence="10" type="ORF">I41_31100</name>
</gene>
<feature type="region of interest" description="Disordered" evidence="8">
    <location>
        <begin position="1"/>
        <end position="27"/>
    </location>
</feature>
<feature type="domain" description="Enolpyruvate transferase" evidence="9">
    <location>
        <begin position="17"/>
        <end position="426"/>
    </location>
</feature>
<dbReference type="InterPro" id="IPR023193">
    <property type="entry name" value="EPSP_synthase_CS"/>
</dbReference>
<feature type="active site" description="Proton acceptor" evidence="7">
    <location>
        <position position="320"/>
    </location>
</feature>
<dbReference type="GO" id="GO:0003866">
    <property type="term" value="F:3-phosphoshikimate 1-carboxyvinyltransferase activity"/>
    <property type="evidence" value="ECO:0007669"/>
    <property type="project" value="UniProtKB-UniRule"/>
</dbReference>
<protein>
    <recommendedName>
        <fullName evidence="7">3-phosphoshikimate 1-carboxyvinyltransferase</fullName>
        <ecNumber evidence="7">2.5.1.19</ecNumber>
    </recommendedName>
    <alternativeName>
        <fullName evidence="7">5-enolpyruvylshikimate-3-phosphate synthase</fullName>
        <shortName evidence="7">EPSP synthase</shortName>
        <shortName evidence="7">EPSPS</shortName>
    </alternativeName>
</protein>
<accession>A0A517TZW0</accession>
<feature type="binding site" evidence="7">
    <location>
        <position position="204"/>
    </location>
    <ligand>
        <name>3-phosphoshikimate</name>
        <dbReference type="ChEBI" id="CHEBI:145989"/>
    </ligand>
</feature>
<comment type="subcellular location">
    <subcellularLocation>
        <location evidence="7">Cytoplasm</location>
    </subcellularLocation>
</comment>
<name>A0A517TZW0_9BACT</name>
<keyword evidence="11" id="KW-1185">Reference proteome</keyword>
<dbReference type="PROSITE" id="PS00885">
    <property type="entry name" value="EPSP_SYNTHASE_2"/>
    <property type="match status" value="1"/>
</dbReference>
<feature type="binding site" evidence="7">
    <location>
        <position position="347"/>
    </location>
    <ligand>
        <name>3-phosphoshikimate</name>
        <dbReference type="ChEBI" id="CHEBI:145989"/>
    </ligand>
</feature>
<keyword evidence="3 7" id="KW-0028">Amino-acid biosynthesis</keyword>
<comment type="catalytic activity">
    <reaction evidence="6">
        <text>3-phosphoshikimate + phosphoenolpyruvate = 5-O-(1-carboxyvinyl)-3-phosphoshikimate + phosphate</text>
        <dbReference type="Rhea" id="RHEA:21256"/>
        <dbReference type="ChEBI" id="CHEBI:43474"/>
        <dbReference type="ChEBI" id="CHEBI:57701"/>
        <dbReference type="ChEBI" id="CHEBI:58702"/>
        <dbReference type="ChEBI" id="CHEBI:145989"/>
        <dbReference type="EC" id="2.5.1.19"/>
    </reaction>
    <physiologicalReaction direction="left-to-right" evidence="6">
        <dbReference type="Rhea" id="RHEA:21257"/>
    </physiologicalReaction>
</comment>
<feature type="binding site" evidence="7">
    <location>
        <position position="34"/>
    </location>
    <ligand>
        <name>3-phosphoshikimate</name>
        <dbReference type="ChEBI" id="CHEBI:145989"/>
    </ligand>
</feature>
<dbReference type="UniPathway" id="UPA00053">
    <property type="reaction ID" value="UER00089"/>
</dbReference>
<dbReference type="PIRSF" id="PIRSF000505">
    <property type="entry name" value="EPSPS"/>
    <property type="match status" value="1"/>
</dbReference>
<comment type="function">
    <text evidence="7">Catalyzes the transfer of the enolpyruvyl moiety of phosphoenolpyruvate (PEP) to the 5-hydroxyl of shikimate-3-phosphate (S3P) to produce enolpyruvyl shikimate-3-phosphate and inorganic phosphate.</text>
</comment>
<comment type="similarity">
    <text evidence="2 7">Belongs to the EPSP synthase family.</text>
</comment>
<dbReference type="InterPro" id="IPR036968">
    <property type="entry name" value="Enolpyruvate_Tfrase_sf"/>
</dbReference>
<feature type="binding site" evidence="7">
    <location>
        <position position="351"/>
    </location>
    <ligand>
        <name>phosphoenolpyruvate</name>
        <dbReference type="ChEBI" id="CHEBI:58702"/>
    </ligand>
</feature>
<dbReference type="GO" id="GO:0009423">
    <property type="term" value="P:chorismate biosynthetic process"/>
    <property type="evidence" value="ECO:0007669"/>
    <property type="project" value="UniProtKB-UniRule"/>
</dbReference>
<feature type="binding site" evidence="7">
    <location>
        <position position="417"/>
    </location>
    <ligand>
        <name>phosphoenolpyruvate</name>
        <dbReference type="ChEBI" id="CHEBI:58702"/>
    </ligand>
</feature>
<feature type="binding site" evidence="7">
    <location>
        <position position="29"/>
    </location>
    <ligand>
        <name>3-phosphoshikimate</name>
        <dbReference type="ChEBI" id="CHEBI:145989"/>
    </ligand>
</feature>
<dbReference type="Gene3D" id="3.65.10.10">
    <property type="entry name" value="Enolpyruvate transferase domain"/>
    <property type="match status" value="2"/>
</dbReference>
<dbReference type="PANTHER" id="PTHR21090:SF5">
    <property type="entry name" value="PENTAFUNCTIONAL AROM POLYPEPTIDE"/>
    <property type="match status" value="1"/>
</dbReference>
<dbReference type="HAMAP" id="MF_00210">
    <property type="entry name" value="EPSP_synth"/>
    <property type="match status" value="1"/>
</dbReference>
<dbReference type="EC" id="2.5.1.19" evidence="7"/>